<keyword evidence="4" id="KW-0255">Endonuclease</keyword>
<evidence type="ECO:0000256" key="4">
    <source>
        <dbReference type="ARBA" id="ARBA00022759"/>
    </source>
</evidence>
<proteinExistence type="inferred from homology"/>
<dbReference type="InterPro" id="IPR035093">
    <property type="entry name" value="RelE/ParE_toxin_dom_sf"/>
</dbReference>
<evidence type="ECO:0000313" key="8">
    <source>
        <dbReference type="EMBL" id="SMS14300.1"/>
    </source>
</evidence>
<dbReference type="KEGG" id="lzy:LZ3411_1250"/>
<dbReference type="EMBL" id="LT854705">
    <property type="protein sequence ID" value="SMS14300.1"/>
    <property type="molecule type" value="Genomic_DNA"/>
</dbReference>
<dbReference type="GO" id="GO:0004519">
    <property type="term" value="F:endonuclease activity"/>
    <property type="evidence" value="ECO:0007669"/>
    <property type="project" value="UniProtKB-KW"/>
</dbReference>
<keyword evidence="3" id="KW-0540">Nuclease</keyword>
<dbReference type="SUPFAM" id="SSF143011">
    <property type="entry name" value="RelE-like"/>
    <property type="match status" value="1"/>
</dbReference>
<dbReference type="GO" id="GO:0006401">
    <property type="term" value="P:RNA catabolic process"/>
    <property type="evidence" value="ECO:0007669"/>
    <property type="project" value="InterPro"/>
</dbReference>
<evidence type="ECO:0000313" key="9">
    <source>
        <dbReference type="Proteomes" id="UP000195412"/>
    </source>
</evidence>
<dbReference type="Proteomes" id="UP000195412">
    <property type="component" value="Chromosome I"/>
</dbReference>
<evidence type="ECO:0000256" key="3">
    <source>
        <dbReference type="ARBA" id="ARBA00022722"/>
    </source>
</evidence>
<dbReference type="GO" id="GO:0045892">
    <property type="term" value="P:negative regulation of DNA-templated transcription"/>
    <property type="evidence" value="ECO:0007669"/>
    <property type="project" value="TreeGrafter"/>
</dbReference>
<dbReference type="RefSeq" id="WP_087742015.1">
    <property type="nucleotide sequence ID" value="NZ_JBPWQU010000022.1"/>
</dbReference>
<keyword evidence="5" id="KW-0378">Hydrolase</keyword>
<dbReference type="PANTHER" id="PTHR38039:SF1">
    <property type="entry name" value="TOXIN YOEB"/>
    <property type="match status" value="1"/>
</dbReference>
<evidence type="ECO:0000256" key="5">
    <source>
        <dbReference type="ARBA" id="ARBA00022801"/>
    </source>
</evidence>
<reference evidence="9" key="1">
    <citation type="submission" date="2017-05" db="EMBL/GenBank/DDBJ databases">
        <authorList>
            <person name="Papadimitriou K."/>
        </authorList>
    </citation>
    <scope>NUCLEOTIDE SEQUENCE [LARGE SCALE GENOMIC DNA]</scope>
    <source>
        <strain evidence="9">ACA-DC 3411</strain>
    </source>
</reference>
<evidence type="ECO:0000256" key="7">
    <source>
        <dbReference type="ARBA" id="ARBA00050056"/>
    </source>
</evidence>
<keyword evidence="2" id="KW-1277">Toxin-antitoxin system</keyword>
<evidence type="ECO:0000256" key="6">
    <source>
        <dbReference type="ARBA" id="ARBA00030388"/>
    </source>
</evidence>
<evidence type="ECO:0000256" key="2">
    <source>
        <dbReference type="ARBA" id="ARBA00022649"/>
    </source>
</evidence>
<dbReference type="Gene3D" id="3.30.2310.20">
    <property type="entry name" value="RelE-like"/>
    <property type="match status" value="1"/>
</dbReference>
<gene>
    <name evidence="8" type="ORF">LZ3411_1250</name>
</gene>
<dbReference type="GO" id="GO:0016787">
    <property type="term" value="F:hydrolase activity"/>
    <property type="evidence" value="ECO:0007669"/>
    <property type="project" value="UniProtKB-KW"/>
</dbReference>
<accession>A0A1Y6JWW6</accession>
<evidence type="ECO:0000256" key="1">
    <source>
        <dbReference type="ARBA" id="ARBA00008172"/>
    </source>
</evidence>
<dbReference type="AlphaFoldDB" id="A0A1Y6JWW6"/>
<dbReference type="InterPro" id="IPR009614">
    <property type="entry name" value="YoeB_toxin"/>
</dbReference>
<dbReference type="Pfam" id="PF06769">
    <property type="entry name" value="YoeB_toxin"/>
    <property type="match status" value="1"/>
</dbReference>
<dbReference type="PANTHER" id="PTHR38039">
    <property type="entry name" value="TOXIN YOEB"/>
    <property type="match status" value="1"/>
</dbReference>
<sequence>MGIYWSDDAWQDYRYWQDQGDKKKLRKINALIKDITRHPFSGQGKPEPLKHELTGKWSRRITGEYRLIYRIEDDALYLYSARDYY</sequence>
<organism evidence="8 9">
    <name type="scientific">Levilactobacillus zymae</name>
    <dbReference type="NCBI Taxonomy" id="267363"/>
    <lineage>
        <taxon>Bacteria</taxon>
        <taxon>Bacillati</taxon>
        <taxon>Bacillota</taxon>
        <taxon>Bacilli</taxon>
        <taxon>Lactobacillales</taxon>
        <taxon>Lactobacillaceae</taxon>
        <taxon>Levilactobacillus</taxon>
    </lineage>
</organism>
<comment type="similarity">
    <text evidence="1">Belongs to the YoeB family.</text>
</comment>
<dbReference type="NCBIfam" id="TIGR02116">
    <property type="entry name" value="toxin_Txe_YoeB"/>
    <property type="match status" value="1"/>
</dbReference>
<name>A0A1Y6JWW6_9LACO</name>
<protein>
    <recommendedName>
        <fullName evidence="7">Endoribonuclease YoeB</fullName>
    </recommendedName>
    <alternativeName>
        <fullName evidence="6">Putative mRNA interferase YoeB</fullName>
    </alternativeName>
</protein>